<protein>
    <submittedName>
        <fullName evidence="2">Uncharacterized protein</fullName>
    </submittedName>
</protein>
<feature type="compositionally biased region" description="Polar residues" evidence="1">
    <location>
        <begin position="68"/>
        <end position="82"/>
    </location>
</feature>
<dbReference type="EMBL" id="CP093345">
    <property type="protein sequence ID" value="WOG91106.1"/>
    <property type="molecule type" value="Genomic_DNA"/>
</dbReference>
<proteinExistence type="predicted"/>
<feature type="region of interest" description="Disordered" evidence="1">
    <location>
        <begin position="43"/>
        <end position="82"/>
    </location>
</feature>
<evidence type="ECO:0000313" key="3">
    <source>
        <dbReference type="Proteomes" id="UP000077755"/>
    </source>
</evidence>
<feature type="compositionally biased region" description="Polar residues" evidence="1">
    <location>
        <begin position="45"/>
        <end position="58"/>
    </location>
</feature>
<dbReference type="OrthoDB" id="1714540at2759"/>
<dbReference type="Proteomes" id="UP000077755">
    <property type="component" value="Chromosome 3"/>
</dbReference>
<sequence length="82" mass="9347">MERINSELYIENCYIMQENEKLRKKAQLLNKENQALLSKLKQKLGRTNNTQNPDQSPDPNVPKFNLCTKASNNPTSSKPQGA</sequence>
<dbReference type="InterPro" id="IPR039312">
    <property type="entry name" value="ZPR"/>
</dbReference>
<reference evidence="2" key="1">
    <citation type="journal article" date="2016" name="Nat. Genet.">
        <title>A high-quality carrot genome assembly provides new insights into carotenoid accumulation and asterid genome evolution.</title>
        <authorList>
            <person name="Iorizzo M."/>
            <person name="Ellison S."/>
            <person name="Senalik D."/>
            <person name="Zeng P."/>
            <person name="Satapoomin P."/>
            <person name="Huang J."/>
            <person name="Bowman M."/>
            <person name="Iovene M."/>
            <person name="Sanseverino W."/>
            <person name="Cavagnaro P."/>
            <person name="Yildiz M."/>
            <person name="Macko-Podgorni A."/>
            <person name="Moranska E."/>
            <person name="Grzebelus E."/>
            <person name="Grzebelus D."/>
            <person name="Ashrafi H."/>
            <person name="Zheng Z."/>
            <person name="Cheng S."/>
            <person name="Spooner D."/>
            <person name="Van Deynze A."/>
            <person name="Simon P."/>
        </authorList>
    </citation>
    <scope>NUCLEOTIDE SEQUENCE</scope>
    <source>
        <tissue evidence="2">Leaf</tissue>
    </source>
</reference>
<gene>
    <name evidence="2" type="ORF">DCAR_0310354</name>
</gene>
<evidence type="ECO:0000256" key="1">
    <source>
        <dbReference type="SAM" id="MobiDB-lite"/>
    </source>
</evidence>
<dbReference type="PANTHER" id="PTHR33601">
    <property type="entry name" value="PROTEIN LITTLE ZIPPER 4"/>
    <property type="match status" value="1"/>
</dbReference>
<dbReference type="PANTHER" id="PTHR33601:SF37">
    <property type="entry name" value="LITTLE ZIPPER PROTEIN"/>
    <property type="match status" value="1"/>
</dbReference>
<reference evidence="2" key="2">
    <citation type="submission" date="2022-03" db="EMBL/GenBank/DDBJ databases">
        <title>Draft title - Genomic analysis of global carrot germplasm unveils the trajectory of domestication and the origin of high carotenoid orange carrot.</title>
        <authorList>
            <person name="Iorizzo M."/>
            <person name="Ellison S."/>
            <person name="Senalik D."/>
            <person name="Macko-Podgorni A."/>
            <person name="Grzebelus D."/>
            <person name="Bostan H."/>
            <person name="Rolling W."/>
            <person name="Curaba J."/>
            <person name="Simon P."/>
        </authorList>
    </citation>
    <scope>NUCLEOTIDE SEQUENCE</scope>
    <source>
        <tissue evidence="2">Leaf</tissue>
    </source>
</reference>
<dbReference type="KEGG" id="dcr:108213507"/>
<accession>A0A165ZTF3</accession>
<name>A0A165ZTF3_DAUCS</name>
<evidence type="ECO:0000313" key="2">
    <source>
        <dbReference type="EMBL" id="WOG91106.1"/>
    </source>
</evidence>
<dbReference type="AlphaFoldDB" id="A0A165ZTF3"/>
<organism evidence="2 3">
    <name type="scientific">Daucus carota subsp. sativus</name>
    <name type="common">Carrot</name>
    <dbReference type="NCBI Taxonomy" id="79200"/>
    <lineage>
        <taxon>Eukaryota</taxon>
        <taxon>Viridiplantae</taxon>
        <taxon>Streptophyta</taxon>
        <taxon>Embryophyta</taxon>
        <taxon>Tracheophyta</taxon>
        <taxon>Spermatophyta</taxon>
        <taxon>Magnoliopsida</taxon>
        <taxon>eudicotyledons</taxon>
        <taxon>Gunneridae</taxon>
        <taxon>Pentapetalae</taxon>
        <taxon>asterids</taxon>
        <taxon>campanulids</taxon>
        <taxon>Apiales</taxon>
        <taxon>Apiaceae</taxon>
        <taxon>Apioideae</taxon>
        <taxon>Scandiceae</taxon>
        <taxon>Daucinae</taxon>
        <taxon>Daucus</taxon>
        <taxon>Daucus sect. Daucus</taxon>
    </lineage>
</organism>
<keyword evidence="3" id="KW-1185">Reference proteome</keyword>
<dbReference type="Gramene" id="KZN00402">
    <property type="protein sequence ID" value="KZN00402"/>
    <property type="gene ID" value="DCAR_009156"/>
</dbReference>